<reference evidence="4" key="1">
    <citation type="submission" date="2013-03" db="EMBL/GenBank/DDBJ databases">
        <title>Genome sequence of Chthonomonas calidirosea, the first sequenced genome from the Armatimonadetes phylum (formally candidate division OP10).</title>
        <authorList>
            <person name="Lee K.C.Y."/>
            <person name="Morgan X.C."/>
            <person name="Dunfield P.F."/>
            <person name="Tamas I."/>
            <person name="Houghton K.M."/>
            <person name="Vyssotski M."/>
            <person name="Ryan J.L.J."/>
            <person name="Lagutin K."/>
            <person name="McDonald I.R."/>
            <person name="Stott M.B."/>
        </authorList>
    </citation>
    <scope>NUCLEOTIDE SEQUENCE [LARGE SCALE GENOMIC DNA]</scope>
    <source>
        <strain evidence="4">DSM 23976 / ICMP 18418 / T49</strain>
    </source>
</reference>
<evidence type="ECO:0000256" key="2">
    <source>
        <dbReference type="SAM" id="Phobius"/>
    </source>
</evidence>
<organism evidence="3 4">
    <name type="scientific">Chthonomonas calidirosea (strain DSM 23976 / ICMP 18418 / T49)</name>
    <dbReference type="NCBI Taxonomy" id="1303518"/>
    <lineage>
        <taxon>Bacteria</taxon>
        <taxon>Bacillati</taxon>
        <taxon>Armatimonadota</taxon>
        <taxon>Chthonomonadia</taxon>
        <taxon>Chthonomonadales</taxon>
        <taxon>Chthonomonadaceae</taxon>
        <taxon>Chthonomonas</taxon>
    </lineage>
</organism>
<keyword evidence="4" id="KW-1185">Reference proteome</keyword>
<sequence length="321" mass="35825">MKMKQMFSHRHVRTKDAVRGFTLIELLVVIAIIAILAAILFPVFAQAREQARKTVCLSNVKQLNTGVQMYIQDYDETIPLLCGSNPGDNSTGYSFVTWQDTTQPYIKNYQLMFDPDGFYQGHTIYWGQPGPHQYFDYMTSYGIMGNIATMNMLTGGNFSSWITRNKQWINNFVPPGTQYDGVAGAADLGGFWTGIAMARPVPSVTIAAVARPAEYAFLYDAGNFDAWHFTFPSIAPQGIGWCGAFTDNNGNPYTWTFFGPNPLHNGKSVNTCNINNPNTRDFEQGLANVSFLDGHAKALKGPSLLRLTPDKTHLYYFTLTQ</sequence>
<evidence type="ECO:0000313" key="3">
    <source>
        <dbReference type="EMBL" id="CCW35652.1"/>
    </source>
</evidence>
<dbReference type="GO" id="GO:0015627">
    <property type="term" value="C:type II protein secretion system complex"/>
    <property type="evidence" value="ECO:0007669"/>
    <property type="project" value="InterPro"/>
</dbReference>
<dbReference type="InParanoid" id="S0EV89"/>
<dbReference type="HOGENOM" id="CLU_041661_1_1_0"/>
<dbReference type="KEGG" id="ccz:CCALI_01840"/>
<dbReference type="AlphaFoldDB" id="S0EV89"/>
<dbReference type="PANTHER" id="PTHR30093">
    <property type="entry name" value="GENERAL SECRETION PATHWAY PROTEIN G"/>
    <property type="match status" value="1"/>
</dbReference>
<name>S0EV89_CHTCT</name>
<evidence type="ECO:0000256" key="1">
    <source>
        <dbReference type="ARBA" id="ARBA00022481"/>
    </source>
</evidence>
<dbReference type="PRINTS" id="PR00813">
    <property type="entry name" value="BCTERIALGSPG"/>
</dbReference>
<keyword evidence="2" id="KW-1133">Transmembrane helix</keyword>
<feature type="transmembrane region" description="Helical" evidence="2">
    <location>
        <begin position="21"/>
        <end position="44"/>
    </location>
</feature>
<keyword evidence="1" id="KW-0488">Methylation</keyword>
<dbReference type="InterPro" id="IPR045584">
    <property type="entry name" value="Pilin-like"/>
</dbReference>
<dbReference type="SUPFAM" id="SSF54523">
    <property type="entry name" value="Pili subunits"/>
    <property type="match status" value="1"/>
</dbReference>
<accession>S0EV89</accession>
<dbReference type="PROSITE" id="PS00409">
    <property type="entry name" value="PROKAR_NTER_METHYL"/>
    <property type="match status" value="1"/>
</dbReference>
<gene>
    <name evidence="3" type="ORF">CCALI_01840</name>
</gene>
<dbReference type="Pfam" id="PF07963">
    <property type="entry name" value="N_methyl"/>
    <property type="match status" value="1"/>
</dbReference>
<dbReference type="InterPro" id="IPR012902">
    <property type="entry name" value="N_methyl_site"/>
</dbReference>
<evidence type="ECO:0000313" key="4">
    <source>
        <dbReference type="Proteomes" id="UP000014227"/>
    </source>
</evidence>
<keyword evidence="2" id="KW-0472">Membrane</keyword>
<dbReference type="Gene3D" id="3.30.700.10">
    <property type="entry name" value="Glycoprotein, Type 4 Pilin"/>
    <property type="match status" value="1"/>
</dbReference>
<dbReference type="Proteomes" id="UP000014227">
    <property type="component" value="Chromosome I"/>
</dbReference>
<dbReference type="GO" id="GO:0015628">
    <property type="term" value="P:protein secretion by the type II secretion system"/>
    <property type="evidence" value="ECO:0007669"/>
    <property type="project" value="InterPro"/>
</dbReference>
<dbReference type="STRING" id="454171.CP488_02251"/>
<dbReference type="NCBIfam" id="TIGR02532">
    <property type="entry name" value="IV_pilin_GFxxxE"/>
    <property type="match status" value="1"/>
</dbReference>
<dbReference type="EMBL" id="HF951689">
    <property type="protein sequence ID" value="CCW35652.1"/>
    <property type="molecule type" value="Genomic_DNA"/>
</dbReference>
<dbReference type="eggNOG" id="COG2165">
    <property type="taxonomic scope" value="Bacteria"/>
</dbReference>
<proteinExistence type="predicted"/>
<protein>
    <submittedName>
        <fullName evidence="3">Prepilin-type N-terminal cleavage/methylation domain</fullName>
    </submittedName>
</protein>
<keyword evidence="2" id="KW-0812">Transmembrane</keyword>
<dbReference type="InterPro" id="IPR000983">
    <property type="entry name" value="Bac_GSPG_pilin"/>
</dbReference>
<dbReference type="PATRIC" id="fig|1303518.3.peg.1901"/>